<keyword evidence="3" id="KW-1185">Reference proteome</keyword>
<gene>
    <name evidence="2" type="ORF">MERR_LOCUS11968</name>
</gene>
<name>A0A6D2IAI7_9BRAS</name>
<evidence type="ECO:0000313" key="2">
    <source>
        <dbReference type="EMBL" id="CAA7024733.1"/>
    </source>
</evidence>
<comment type="caution">
    <text evidence="2">The sequence shown here is derived from an EMBL/GenBank/DDBJ whole genome shotgun (WGS) entry which is preliminary data.</text>
</comment>
<evidence type="ECO:0000313" key="3">
    <source>
        <dbReference type="Proteomes" id="UP000467841"/>
    </source>
</evidence>
<dbReference type="Proteomes" id="UP000467841">
    <property type="component" value="Unassembled WGS sequence"/>
</dbReference>
<dbReference type="AlphaFoldDB" id="A0A6D2IAI7"/>
<dbReference type="Pfam" id="PF25464">
    <property type="entry name" value="DUF7900"/>
    <property type="match status" value="1"/>
</dbReference>
<dbReference type="PANTHER" id="PTHR33248">
    <property type="entry name" value="ZINC ION-BINDING PROTEIN"/>
    <property type="match status" value="1"/>
</dbReference>
<dbReference type="InterPro" id="IPR057222">
    <property type="entry name" value="DUF7900"/>
</dbReference>
<dbReference type="EMBL" id="CACVBM020000921">
    <property type="protein sequence ID" value="CAA7024733.1"/>
    <property type="molecule type" value="Genomic_DNA"/>
</dbReference>
<sequence>MEQSQYSDASSYTHSLNCNPGPFCHCNKATMMSKSWTNENPGRRFFRCDVHGFSSWADKENPHGWQKVSLIEARDEIGSLKEELTNLRANIPKR</sequence>
<protein>
    <recommendedName>
        <fullName evidence="1">DUF7900 domain-containing protein</fullName>
    </recommendedName>
</protein>
<organism evidence="2 3">
    <name type="scientific">Microthlaspi erraticum</name>
    <dbReference type="NCBI Taxonomy" id="1685480"/>
    <lineage>
        <taxon>Eukaryota</taxon>
        <taxon>Viridiplantae</taxon>
        <taxon>Streptophyta</taxon>
        <taxon>Embryophyta</taxon>
        <taxon>Tracheophyta</taxon>
        <taxon>Spermatophyta</taxon>
        <taxon>Magnoliopsida</taxon>
        <taxon>eudicotyledons</taxon>
        <taxon>Gunneridae</taxon>
        <taxon>Pentapetalae</taxon>
        <taxon>rosids</taxon>
        <taxon>malvids</taxon>
        <taxon>Brassicales</taxon>
        <taxon>Brassicaceae</taxon>
        <taxon>Coluteocarpeae</taxon>
        <taxon>Microthlaspi</taxon>
    </lineage>
</organism>
<proteinExistence type="predicted"/>
<evidence type="ECO:0000259" key="1">
    <source>
        <dbReference type="Pfam" id="PF25464"/>
    </source>
</evidence>
<accession>A0A6D2IAI7</accession>
<reference evidence="2" key="1">
    <citation type="submission" date="2020-01" db="EMBL/GenBank/DDBJ databases">
        <authorList>
            <person name="Mishra B."/>
        </authorList>
    </citation>
    <scope>NUCLEOTIDE SEQUENCE [LARGE SCALE GENOMIC DNA]</scope>
</reference>
<feature type="domain" description="DUF7900" evidence="1">
    <location>
        <begin position="62"/>
        <end position="90"/>
    </location>
</feature>
<dbReference type="OrthoDB" id="1112464at2759"/>